<comment type="subcellular location">
    <subcellularLocation>
        <location evidence="1">Cell membrane</location>
        <topology evidence="1">Multi-pass membrane protein</topology>
    </subcellularLocation>
</comment>
<evidence type="ECO:0000256" key="2">
    <source>
        <dbReference type="ARBA" id="ARBA00022475"/>
    </source>
</evidence>
<dbReference type="OrthoDB" id="828203at2"/>
<evidence type="ECO:0000313" key="11">
    <source>
        <dbReference type="Proteomes" id="UP000305398"/>
    </source>
</evidence>
<reference evidence="10 11" key="1">
    <citation type="submission" date="2019-06" db="EMBL/GenBank/DDBJ databases">
        <authorList>
            <person name="Srinivasan S."/>
        </authorList>
    </citation>
    <scope>NUCLEOTIDE SEQUENCE [LARGE SCALE GENOMIC DNA]</scope>
    <source>
        <strain evidence="10 11">17J68-5</strain>
    </source>
</reference>
<dbReference type="InterPro" id="IPR050297">
    <property type="entry name" value="LipidA_mod_glycosyltrf_83"/>
</dbReference>
<keyword evidence="2" id="KW-1003">Cell membrane</keyword>
<feature type="transmembrane region" description="Helical" evidence="8">
    <location>
        <begin position="327"/>
        <end position="350"/>
    </location>
</feature>
<feature type="transmembrane region" description="Helical" evidence="8">
    <location>
        <begin position="268"/>
        <end position="289"/>
    </location>
</feature>
<keyword evidence="5 8" id="KW-0812">Transmembrane</keyword>
<evidence type="ECO:0000256" key="5">
    <source>
        <dbReference type="ARBA" id="ARBA00022692"/>
    </source>
</evidence>
<dbReference type="AlphaFoldDB" id="A0A5B8A4X0"/>
<feature type="transmembrane region" description="Helical" evidence="8">
    <location>
        <begin position="470"/>
        <end position="489"/>
    </location>
</feature>
<keyword evidence="3" id="KW-0328">Glycosyltransferase</keyword>
<sequence length="610" mass="68795">MQRKFQRGHRRMHFSSLVDTDTHELIFACKVAKRLAAQKGEKTIAACFQLPILDSLPTCGVHSSVFRRLPDLALLLVVALTVAFFFLAHEGLYDLDDYLYAGYAHQLASGTFHVRSDPLGLLHDPLKERPLIFAPVALLYQLFGTDIITTTLWPLACTLGCAVVIWALYRRREPVVAAGAMLLLNLHYFTLDLTRYLYPDNILMFWCLCSAAALLTGRRPTQAPRLWGVGFALLNFAAFLSKETIVYYLPFYLGLLVFDLWKRQHRQFWVAALGTGILLITLYLSYYQIFTNDAFYRVHLIEHTNAYLKEGNFLQGHQDKLLARVTYLPVLFFVGIGLGAALVLAVSVVFNREPVPDSDASFWMALGFSTLAFFWLGSTSLSQYNPITLLPRMTTPVLPPLCLAAGFGLRNFVRTGRGGWLLGASLLACAAWLHNSVSVVYAGLGFYFVATALGNQLSSVPRRLRPGTTAFATLTLLALAGCLAIRPLYFMGKPSISSHFDQNQIFRKHLQAPAQGVVFVDDYLISNYDFYYGFQVPQGLSFRRYWARDSVRLAPGQRAWLLLNRSTLTNDELTRKLIRYSADSVLRWFPQRRPVAETGKVTLYEVFINK</sequence>
<evidence type="ECO:0000256" key="6">
    <source>
        <dbReference type="ARBA" id="ARBA00022989"/>
    </source>
</evidence>
<dbReference type="PANTHER" id="PTHR33908">
    <property type="entry name" value="MANNOSYLTRANSFERASE YKCB-RELATED"/>
    <property type="match status" value="1"/>
</dbReference>
<dbReference type="Pfam" id="PF13231">
    <property type="entry name" value="PMT_2"/>
    <property type="match status" value="1"/>
</dbReference>
<gene>
    <name evidence="10" type="ORF">FHG12_20105</name>
</gene>
<evidence type="ECO:0000256" key="1">
    <source>
        <dbReference type="ARBA" id="ARBA00004651"/>
    </source>
</evidence>
<keyword evidence="11" id="KW-1185">Reference proteome</keyword>
<keyword evidence="7 8" id="KW-0472">Membrane</keyword>
<accession>A0A5B8A4X0</accession>
<feature type="transmembrane region" description="Helical" evidence="8">
    <location>
        <begin position="72"/>
        <end position="89"/>
    </location>
</feature>
<feature type="transmembrane region" description="Helical" evidence="8">
    <location>
        <begin position="362"/>
        <end position="381"/>
    </location>
</feature>
<proteinExistence type="predicted"/>
<keyword evidence="4" id="KW-0808">Transferase</keyword>
<feature type="transmembrane region" description="Helical" evidence="8">
    <location>
        <begin position="147"/>
        <end position="168"/>
    </location>
</feature>
<evidence type="ECO:0000259" key="9">
    <source>
        <dbReference type="Pfam" id="PF13231"/>
    </source>
</evidence>
<dbReference type="Proteomes" id="UP000305398">
    <property type="component" value="Chromosome"/>
</dbReference>
<dbReference type="PANTHER" id="PTHR33908:SF11">
    <property type="entry name" value="MEMBRANE PROTEIN"/>
    <property type="match status" value="1"/>
</dbReference>
<keyword evidence="6 8" id="KW-1133">Transmembrane helix</keyword>
<dbReference type="InterPro" id="IPR038731">
    <property type="entry name" value="RgtA/B/C-like"/>
</dbReference>
<dbReference type="EMBL" id="CP040896">
    <property type="protein sequence ID" value="QDA62259.1"/>
    <property type="molecule type" value="Genomic_DNA"/>
</dbReference>
<feature type="domain" description="Glycosyltransferase RgtA/B/C/D-like" evidence="9">
    <location>
        <begin position="130"/>
        <end position="282"/>
    </location>
</feature>
<feature type="transmembrane region" description="Helical" evidence="8">
    <location>
        <begin position="175"/>
        <end position="191"/>
    </location>
</feature>
<dbReference type="GO" id="GO:0009103">
    <property type="term" value="P:lipopolysaccharide biosynthetic process"/>
    <property type="evidence" value="ECO:0007669"/>
    <property type="project" value="UniProtKB-ARBA"/>
</dbReference>
<protein>
    <recommendedName>
        <fullName evidence="9">Glycosyltransferase RgtA/B/C/D-like domain-containing protein</fullName>
    </recommendedName>
</protein>
<evidence type="ECO:0000256" key="4">
    <source>
        <dbReference type="ARBA" id="ARBA00022679"/>
    </source>
</evidence>
<feature type="transmembrane region" description="Helical" evidence="8">
    <location>
        <begin position="197"/>
        <end position="216"/>
    </location>
</feature>
<dbReference type="GO" id="GO:0016763">
    <property type="term" value="F:pentosyltransferase activity"/>
    <property type="evidence" value="ECO:0007669"/>
    <property type="project" value="TreeGrafter"/>
</dbReference>
<evidence type="ECO:0000256" key="7">
    <source>
        <dbReference type="ARBA" id="ARBA00023136"/>
    </source>
</evidence>
<name>A0A5B8A4X0_9BACT</name>
<evidence type="ECO:0000256" key="8">
    <source>
        <dbReference type="SAM" id="Phobius"/>
    </source>
</evidence>
<dbReference type="KEGG" id="hyj:FHG12_20105"/>
<evidence type="ECO:0000256" key="3">
    <source>
        <dbReference type="ARBA" id="ARBA00022676"/>
    </source>
</evidence>
<dbReference type="GO" id="GO:0005886">
    <property type="term" value="C:plasma membrane"/>
    <property type="evidence" value="ECO:0007669"/>
    <property type="project" value="UniProtKB-SubCell"/>
</dbReference>
<evidence type="ECO:0000313" key="10">
    <source>
        <dbReference type="EMBL" id="QDA62259.1"/>
    </source>
</evidence>
<feature type="transmembrane region" description="Helical" evidence="8">
    <location>
        <begin position="420"/>
        <end position="450"/>
    </location>
</feature>
<organism evidence="10 11">
    <name type="scientific">Hymenobacter jejuensis</name>
    <dbReference type="NCBI Taxonomy" id="2502781"/>
    <lineage>
        <taxon>Bacteria</taxon>
        <taxon>Pseudomonadati</taxon>
        <taxon>Bacteroidota</taxon>
        <taxon>Cytophagia</taxon>
        <taxon>Cytophagales</taxon>
        <taxon>Hymenobacteraceae</taxon>
        <taxon>Hymenobacter</taxon>
    </lineage>
</organism>